<name>A0A1F7TYZ1_9BACT</name>
<dbReference type="GO" id="GO:0008360">
    <property type="term" value="P:regulation of cell shape"/>
    <property type="evidence" value="ECO:0007669"/>
    <property type="project" value="UniProtKB-KW"/>
</dbReference>
<evidence type="ECO:0000256" key="4">
    <source>
        <dbReference type="ARBA" id="ARBA00022490"/>
    </source>
</evidence>
<keyword evidence="11 14" id="KW-0131">Cell cycle</keyword>
<dbReference type="GO" id="GO:0005737">
    <property type="term" value="C:cytoplasm"/>
    <property type="evidence" value="ECO:0007669"/>
    <property type="project" value="UniProtKB-SubCell"/>
</dbReference>
<keyword evidence="8 14" id="KW-0067">ATP-binding</keyword>
<comment type="caution">
    <text evidence="18">The sequence shown here is derived from an EMBL/GenBank/DDBJ whole genome shotgun (WGS) entry which is preliminary data.</text>
</comment>
<dbReference type="Pfam" id="PF02875">
    <property type="entry name" value="Mur_ligase_C"/>
    <property type="match status" value="1"/>
</dbReference>
<dbReference type="SUPFAM" id="SSF51984">
    <property type="entry name" value="MurCD N-terminal domain"/>
    <property type="match status" value="1"/>
</dbReference>
<keyword evidence="12 14" id="KW-0961">Cell wall biogenesis/degradation</keyword>
<dbReference type="GO" id="GO:0051301">
    <property type="term" value="P:cell division"/>
    <property type="evidence" value="ECO:0007669"/>
    <property type="project" value="UniProtKB-KW"/>
</dbReference>
<dbReference type="HAMAP" id="MF_00046">
    <property type="entry name" value="MurC"/>
    <property type="match status" value="1"/>
</dbReference>
<evidence type="ECO:0000256" key="6">
    <source>
        <dbReference type="ARBA" id="ARBA00022618"/>
    </source>
</evidence>
<dbReference type="AlphaFoldDB" id="A0A1F7TYZ1"/>
<dbReference type="PANTHER" id="PTHR43445:SF3">
    <property type="entry name" value="UDP-N-ACETYLMURAMATE--L-ALANINE LIGASE"/>
    <property type="match status" value="1"/>
</dbReference>
<sequence length="471" mass="51939">MNTLAPTTQSLKNVHCIGLGGIGVSAVATLLKVRGAYVTGSDAVETETLKELKSRGIKYWIGSRPEKMGRHLDLVIYSSAIPEDDEERVRARHLGVREVMYNAFLGELAREFDKVVAVTGTHGKSTTTAMLGHMLVEANANPTVIVGSKVATFKAGNVHVGGTEVFVAEACEHQAHMLELDPDVIVLTNIEFDHPDYYRDVDHVRETMKAFVEKLPKDGVLVWNTNDEQSRRLVETLEHPPTLVGVGDDGMLSANVEHEPGLQKLHVQYQGTHIGDVALRLPGEHNVMNALIASAAASVLHVKGEVIKAALESFMGLWRRFEKLGTFQGADVYSDYAHHPTALVRLLEGTRTFVPNRRVVLCFQPHQHARTVGLFDEFVTSMDEADVVILPEIYGVIGRTEAQAISSRDVVVRIEEHDVARHANRSVLFAKDFTETERLLKETVREGDVLLMVGAGDIDAFARELVRAARP</sequence>
<keyword evidence="6 14" id="KW-0132">Cell division</keyword>
<reference evidence="18 19" key="1">
    <citation type="journal article" date="2016" name="Nat. Commun.">
        <title>Thousands of microbial genomes shed light on interconnected biogeochemical processes in an aquifer system.</title>
        <authorList>
            <person name="Anantharaman K."/>
            <person name="Brown C.T."/>
            <person name="Hug L.A."/>
            <person name="Sharon I."/>
            <person name="Castelle C.J."/>
            <person name="Probst A.J."/>
            <person name="Thomas B.C."/>
            <person name="Singh A."/>
            <person name="Wilkins M.J."/>
            <person name="Karaoz U."/>
            <person name="Brodie E.L."/>
            <person name="Williams K.H."/>
            <person name="Hubbard S.S."/>
            <person name="Banfield J.F."/>
        </authorList>
    </citation>
    <scope>NUCLEOTIDE SEQUENCE [LARGE SCALE GENOMIC DNA]</scope>
</reference>
<comment type="subcellular location">
    <subcellularLocation>
        <location evidence="1 14">Cytoplasm</location>
    </subcellularLocation>
</comment>
<keyword evidence="10 14" id="KW-0573">Peptidoglycan synthesis</keyword>
<dbReference type="PANTHER" id="PTHR43445">
    <property type="entry name" value="UDP-N-ACETYLMURAMATE--L-ALANINE LIGASE-RELATED"/>
    <property type="match status" value="1"/>
</dbReference>
<keyword evidence="7 14" id="KW-0547">Nucleotide-binding</keyword>
<dbReference type="Gene3D" id="3.40.1190.10">
    <property type="entry name" value="Mur-like, catalytic domain"/>
    <property type="match status" value="1"/>
</dbReference>
<evidence type="ECO:0000256" key="13">
    <source>
        <dbReference type="ARBA" id="ARBA00047833"/>
    </source>
</evidence>
<proteinExistence type="inferred from homology"/>
<feature type="domain" description="Mur ligase C-terminal" evidence="16">
    <location>
        <begin position="319"/>
        <end position="456"/>
    </location>
</feature>
<dbReference type="Pfam" id="PF08245">
    <property type="entry name" value="Mur_ligase_M"/>
    <property type="match status" value="1"/>
</dbReference>
<feature type="domain" description="Mur ligase central" evidence="17">
    <location>
        <begin position="118"/>
        <end position="297"/>
    </location>
</feature>
<evidence type="ECO:0000313" key="19">
    <source>
        <dbReference type="Proteomes" id="UP000177097"/>
    </source>
</evidence>
<dbReference type="InterPro" id="IPR050061">
    <property type="entry name" value="MurCDEF_pg_biosynth"/>
</dbReference>
<dbReference type="InterPro" id="IPR000713">
    <property type="entry name" value="Mur_ligase_N"/>
</dbReference>
<dbReference type="Pfam" id="PF01225">
    <property type="entry name" value="Mur_ligase"/>
    <property type="match status" value="1"/>
</dbReference>
<evidence type="ECO:0000256" key="1">
    <source>
        <dbReference type="ARBA" id="ARBA00004496"/>
    </source>
</evidence>
<evidence type="ECO:0000259" key="17">
    <source>
        <dbReference type="Pfam" id="PF08245"/>
    </source>
</evidence>
<dbReference type="GO" id="GO:0009252">
    <property type="term" value="P:peptidoglycan biosynthetic process"/>
    <property type="evidence" value="ECO:0007669"/>
    <property type="project" value="UniProtKB-UniRule"/>
</dbReference>
<organism evidence="18 19">
    <name type="scientific">Candidatus Uhrbacteria bacterium RIFCSPHIGHO2_02_FULL_53_13</name>
    <dbReference type="NCBI Taxonomy" id="1802389"/>
    <lineage>
        <taxon>Bacteria</taxon>
        <taxon>Candidatus Uhriibacteriota</taxon>
    </lineage>
</organism>
<evidence type="ECO:0000259" key="16">
    <source>
        <dbReference type="Pfam" id="PF02875"/>
    </source>
</evidence>
<protein>
    <recommendedName>
        <fullName evidence="3 14">UDP-N-acetylmuramate--L-alanine ligase</fullName>
        <ecNumber evidence="3 14">6.3.2.8</ecNumber>
    </recommendedName>
    <alternativeName>
        <fullName evidence="14">UDP-N-acetylmuramoyl-L-alanine synthetase</fullName>
    </alternativeName>
</protein>
<dbReference type="InterPro" id="IPR013221">
    <property type="entry name" value="Mur_ligase_cen"/>
</dbReference>
<dbReference type="EMBL" id="MGDX01000016">
    <property type="protein sequence ID" value="OGL71225.1"/>
    <property type="molecule type" value="Genomic_DNA"/>
</dbReference>
<evidence type="ECO:0000256" key="14">
    <source>
        <dbReference type="HAMAP-Rule" id="MF_00046"/>
    </source>
</evidence>
<dbReference type="UniPathway" id="UPA00219"/>
<dbReference type="InterPro" id="IPR036565">
    <property type="entry name" value="Mur-like_cat_sf"/>
</dbReference>
<feature type="binding site" evidence="14">
    <location>
        <begin position="120"/>
        <end position="126"/>
    </location>
    <ligand>
        <name>ATP</name>
        <dbReference type="ChEBI" id="CHEBI:30616"/>
    </ligand>
</feature>
<dbReference type="GO" id="GO:0005524">
    <property type="term" value="F:ATP binding"/>
    <property type="evidence" value="ECO:0007669"/>
    <property type="project" value="UniProtKB-UniRule"/>
</dbReference>
<evidence type="ECO:0000256" key="2">
    <source>
        <dbReference type="ARBA" id="ARBA00004752"/>
    </source>
</evidence>
<dbReference type="EC" id="6.3.2.8" evidence="3 14"/>
<dbReference type="SUPFAM" id="SSF53244">
    <property type="entry name" value="MurD-like peptide ligases, peptide-binding domain"/>
    <property type="match status" value="1"/>
</dbReference>
<evidence type="ECO:0000256" key="7">
    <source>
        <dbReference type="ARBA" id="ARBA00022741"/>
    </source>
</evidence>
<dbReference type="InterPro" id="IPR005758">
    <property type="entry name" value="UDP-N-AcMur_Ala_ligase_MurC"/>
</dbReference>
<dbReference type="GO" id="GO:0071555">
    <property type="term" value="P:cell wall organization"/>
    <property type="evidence" value="ECO:0007669"/>
    <property type="project" value="UniProtKB-KW"/>
</dbReference>
<evidence type="ECO:0000256" key="5">
    <source>
        <dbReference type="ARBA" id="ARBA00022598"/>
    </source>
</evidence>
<comment type="function">
    <text evidence="14">Cell wall formation.</text>
</comment>
<evidence type="ECO:0000313" key="18">
    <source>
        <dbReference type="EMBL" id="OGL71225.1"/>
    </source>
</evidence>
<dbReference type="GO" id="GO:0008763">
    <property type="term" value="F:UDP-N-acetylmuramate-L-alanine ligase activity"/>
    <property type="evidence" value="ECO:0007669"/>
    <property type="project" value="UniProtKB-UniRule"/>
</dbReference>
<evidence type="ECO:0000256" key="10">
    <source>
        <dbReference type="ARBA" id="ARBA00022984"/>
    </source>
</evidence>
<evidence type="ECO:0000256" key="12">
    <source>
        <dbReference type="ARBA" id="ARBA00023316"/>
    </source>
</evidence>
<gene>
    <name evidence="14" type="primary">murC</name>
    <name evidence="18" type="ORF">A3C17_03685</name>
</gene>
<keyword evidence="9 14" id="KW-0133">Cell shape</keyword>
<evidence type="ECO:0000256" key="8">
    <source>
        <dbReference type="ARBA" id="ARBA00022840"/>
    </source>
</evidence>
<keyword evidence="4 14" id="KW-0963">Cytoplasm</keyword>
<comment type="similarity">
    <text evidence="14">Belongs to the MurCDEF family.</text>
</comment>
<dbReference type="NCBIfam" id="TIGR01082">
    <property type="entry name" value="murC"/>
    <property type="match status" value="1"/>
</dbReference>
<dbReference type="InterPro" id="IPR004101">
    <property type="entry name" value="Mur_ligase_C"/>
</dbReference>
<keyword evidence="5 14" id="KW-0436">Ligase</keyword>
<dbReference type="Gene3D" id="3.40.50.720">
    <property type="entry name" value="NAD(P)-binding Rossmann-like Domain"/>
    <property type="match status" value="1"/>
</dbReference>
<dbReference type="STRING" id="1802389.A3C17_03685"/>
<dbReference type="Proteomes" id="UP000177097">
    <property type="component" value="Unassembled WGS sequence"/>
</dbReference>
<accession>A0A1F7TYZ1</accession>
<evidence type="ECO:0000259" key="15">
    <source>
        <dbReference type="Pfam" id="PF01225"/>
    </source>
</evidence>
<feature type="domain" description="Mur ligase N-terminal catalytic" evidence="15">
    <location>
        <begin position="14"/>
        <end position="112"/>
    </location>
</feature>
<evidence type="ECO:0000256" key="11">
    <source>
        <dbReference type="ARBA" id="ARBA00023306"/>
    </source>
</evidence>
<evidence type="ECO:0000256" key="9">
    <source>
        <dbReference type="ARBA" id="ARBA00022960"/>
    </source>
</evidence>
<evidence type="ECO:0000256" key="3">
    <source>
        <dbReference type="ARBA" id="ARBA00012211"/>
    </source>
</evidence>
<dbReference type="SUPFAM" id="SSF53623">
    <property type="entry name" value="MurD-like peptide ligases, catalytic domain"/>
    <property type="match status" value="1"/>
</dbReference>
<dbReference type="InterPro" id="IPR036615">
    <property type="entry name" value="Mur_ligase_C_dom_sf"/>
</dbReference>
<dbReference type="Gene3D" id="3.90.190.20">
    <property type="entry name" value="Mur ligase, C-terminal domain"/>
    <property type="match status" value="1"/>
</dbReference>
<comment type="pathway">
    <text evidence="2 14">Cell wall biogenesis; peptidoglycan biosynthesis.</text>
</comment>
<comment type="catalytic activity">
    <reaction evidence="13 14">
        <text>UDP-N-acetyl-alpha-D-muramate + L-alanine + ATP = UDP-N-acetyl-alpha-D-muramoyl-L-alanine + ADP + phosphate + H(+)</text>
        <dbReference type="Rhea" id="RHEA:23372"/>
        <dbReference type="ChEBI" id="CHEBI:15378"/>
        <dbReference type="ChEBI" id="CHEBI:30616"/>
        <dbReference type="ChEBI" id="CHEBI:43474"/>
        <dbReference type="ChEBI" id="CHEBI:57972"/>
        <dbReference type="ChEBI" id="CHEBI:70757"/>
        <dbReference type="ChEBI" id="CHEBI:83898"/>
        <dbReference type="ChEBI" id="CHEBI:456216"/>
        <dbReference type="EC" id="6.3.2.8"/>
    </reaction>
</comment>